<dbReference type="EMBL" id="WNXC01000007">
    <property type="protein sequence ID" value="MBB2150716.1"/>
    <property type="molecule type" value="Genomic_DNA"/>
</dbReference>
<keyword evidence="2" id="KW-1185">Reference proteome</keyword>
<protein>
    <recommendedName>
        <fullName evidence="3">Adenylosuccinate lyase</fullName>
    </recommendedName>
</protein>
<reference evidence="1 2" key="1">
    <citation type="submission" date="2019-11" db="EMBL/GenBank/DDBJ databases">
        <title>Description of Pedobacter sp. LMG 31462T.</title>
        <authorList>
            <person name="Carlier A."/>
            <person name="Qi S."/>
            <person name="Vandamme P."/>
        </authorList>
    </citation>
    <scope>NUCLEOTIDE SEQUENCE [LARGE SCALE GENOMIC DNA]</scope>
    <source>
        <strain evidence="1 2">LMG 31462</strain>
    </source>
</reference>
<evidence type="ECO:0000313" key="1">
    <source>
        <dbReference type="EMBL" id="MBB2150716.1"/>
    </source>
</evidence>
<accession>A0ABR6EZW2</accession>
<evidence type="ECO:0008006" key="3">
    <source>
        <dbReference type="Google" id="ProtNLM"/>
    </source>
</evidence>
<proteinExistence type="predicted"/>
<comment type="caution">
    <text evidence="1">The sequence shown here is derived from an EMBL/GenBank/DDBJ whole genome shotgun (WGS) entry which is preliminary data.</text>
</comment>
<dbReference type="Proteomes" id="UP000636110">
    <property type="component" value="Unassembled WGS sequence"/>
</dbReference>
<sequence length="205" mass="24113">MTKDELTTRLGAPMEAKMVKVLSEIADKRNFYNKSEEYFTVKDVIELTFHSRKELAFRAAWMLEYIFLNYYCLGDHLEDFLSRFPARKQHGPMRHYGKILAFLTSKKAKGLHPGQLERIDFEPLIALMFDWLIDEEVLVAAKVHAMQVLANLAPRYPWIKDELLETIGHLEDMESVAFFMRAKQVRKQLEKVKSENNDHFKQKES</sequence>
<gene>
    <name evidence="1" type="ORF">GM920_17600</name>
</gene>
<dbReference type="RefSeq" id="WP_182959918.1">
    <property type="nucleotide sequence ID" value="NZ_WNXC01000007.1"/>
</dbReference>
<organism evidence="1 2">
    <name type="scientific">Pedobacter gandavensis</name>
    <dbReference type="NCBI Taxonomy" id="2679963"/>
    <lineage>
        <taxon>Bacteria</taxon>
        <taxon>Pseudomonadati</taxon>
        <taxon>Bacteroidota</taxon>
        <taxon>Sphingobacteriia</taxon>
        <taxon>Sphingobacteriales</taxon>
        <taxon>Sphingobacteriaceae</taxon>
        <taxon>Pedobacter</taxon>
    </lineage>
</organism>
<evidence type="ECO:0000313" key="2">
    <source>
        <dbReference type="Proteomes" id="UP000636110"/>
    </source>
</evidence>
<name>A0ABR6EZW2_9SPHI</name>